<dbReference type="InterPro" id="IPR035649">
    <property type="entry name" value="EFG_V"/>
</dbReference>
<keyword evidence="7" id="KW-0251">Elongation factor</keyword>
<evidence type="ECO:0000256" key="1">
    <source>
        <dbReference type="ARBA" id="ARBA00005870"/>
    </source>
</evidence>
<keyword evidence="3" id="KW-0547">Nucleotide-binding</keyword>
<dbReference type="FunFam" id="3.30.70.240:FF:000001">
    <property type="entry name" value="Elongation factor G"/>
    <property type="match status" value="1"/>
</dbReference>
<dbReference type="SUPFAM" id="SSF54980">
    <property type="entry name" value="EF-G C-terminal domain-like"/>
    <property type="match status" value="2"/>
</dbReference>
<dbReference type="EMBL" id="DUTF01000150">
    <property type="protein sequence ID" value="HHY26410.1"/>
    <property type="molecule type" value="Genomic_DNA"/>
</dbReference>
<dbReference type="InterPro" id="IPR041095">
    <property type="entry name" value="EFG_II"/>
</dbReference>
<dbReference type="InterPro" id="IPR000640">
    <property type="entry name" value="EFG_V-like"/>
</dbReference>
<dbReference type="PANTHER" id="PTHR43261">
    <property type="entry name" value="TRANSLATION ELONGATION FACTOR G-RELATED"/>
    <property type="match status" value="1"/>
</dbReference>
<evidence type="ECO:0000313" key="7">
    <source>
        <dbReference type="EMBL" id="HHY26410.1"/>
    </source>
</evidence>
<dbReference type="GO" id="GO:0032790">
    <property type="term" value="P:ribosome disassembly"/>
    <property type="evidence" value="ECO:0007669"/>
    <property type="project" value="TreeGrafter"/>
</dbReference>
<dbReference type="Proteomes" id="UP000553059">
    <property type="component" value="Unassembled WGS sequence"/>
</dbReference>
<dbReference type="Gene3D" id="3.30.230.10">
    <property type="match status" value="1"/>
</dbReference>
<dbReference type="SUPFAM" id="SSF52540">
    <property type="entry name" value="P-loop containing nucleoside triphosphate hydrolases"/>
    <property type="match status" value="1"/>
</dbReference>
<dbReference type="NCBIfam" id="NF009381">
    <property type="entry name" value="PRK12740.1-5"/>
    <property type="match status" value="1"/>
</dbReference>
<dbReference type="Gene3D" id="3.40.50.300">
    <property type="entry name" value="P-loop containing nucleotide triphosphate hydrolases"/>
    <property type="match status" value="1"/>
</dbReference>
<dbReference type="NCBIfam" id="NF009891">
    <property type="entry name" value="PRK13351.1-1"/>
    <property type="match status" value="1"/>
</dbReference>
<evidence type="ECO:0000256" key="4">
    <source>
        <dbReference type="ARBA" id="ARBA00023134"/>
    </source>
</evidence>
<dbReference type="FunFam" id="3.30.230.10:FF:000003">
    <property type="entry name" value="Elongation factor G"/>
    <property type="match status" value="1"/>
</dbReference>
<dbReference type="AlphaFoldDB" id="A0A7C6Z3S0"/>
<dbReference type="CDD" id="cd03713">
    <property type="entry name" value="EFG_mtEFG_C"/>
    <property type="match status" value="1"/>
</dbReference>
<gene>
    <name evidence="7" type="primary">fusA</name>
    <name evidence="7" type="ORF">GX523_06620</name>
</gene>
<evidence type="ECO:0000256" key="5">
    <source>
        <dbReference type="NCBIfam" id="TIGR00484"/>
    </source>
</evidence>
<keyword evidence="4" id="KW-0342">GTP-binding</keyword>
<dbReference type="InterPro" id="IPR027417">
    <property type="entry name" value="P-loop_NTPase"/>
</dbReference>
<accession>A0A7C6Z3S0</accession>
<dbReference type="Pfam" id="PF22042">
    <property type="entry name" value="EF-G_D2"/>
    <property type="match status" value="1"/>
</dbReference>
<dbReference type="InterPro" id="IPR053905">
    <property type="entry name" value="EF-G-like_DII"/>
</dbReference>
<dbReference type="CDD" id="cd01434">
    <property type="entry name" value="EFG_mtEFG1_IV"/>
    <property type="match status" value="1"/>
</dbReference>
<dbReference type="Pfam" id="PF00009">
    <property type="entry name" value="GTP_EFTU"/>
    <property type="match status" value="1"/>
</dbReference>
<dbReference type="CDD" id="cd04170">
    <property type="entry name" value="EF-G_bact"/>
    <property type="match status" value="1"/>
</dbReference>
<evidence type="ECO:0000256" key="3">
    <source>
        <dbReference type="ARBA" id="ARBA00022741"/>
    </source>
</evidence>
<dbReference type="GO" id="GO:0003924">
    <property type="term" value="F:GTPase activity"/>
    <property type="evidence" value="ECO:0007669"/>
    <property type="project" value="InterPro"/>
</dbReference>
<evidence type="ECO:0000259" key="6">
    <source>
        <dbReference type="PROSITE" id="PS51722"/>
    </source>
</evidence>
<organism evidence="7 8">
    <name type="scientific">Desulfitobacterium dehalogenans</name>
    <dbReference type="NCBI Taxonomy" id="36854"/>
    <lineage>
        <taxon>Bacteria</taxon>
        <taxon>Bacillati</taxon>
        <taxon>Bacillota</taxon>
        <taxon>Clostridia</taxon>
        <taxon>Eubacteriales</taxon>
        <taxon>Desulfitobacteriaceae</taxon>
        <taxon>Desulfitobacterium</taxon>
    </lineage>
</organism>
<dbReference type="FunFam" id="3.30.70.870:FF:000016">
    <property type="entry name" value="Translation elongation factor G"/>
    <property type="match status" value="1"/>
</dbReference>
<dbReference type="InterPro" id="IPR009000">
    <property type="entry name" value="Transl_B-barrel_sf"/>
</dbReference>
<evidence type="ECO:0000256" key="2">
    <source>
        <dbReference type="ARBA" id="ARBA00017872"/>
    </source>
</evidence>
<dbReference type="InterPro" id="IPR004540">
    <property type="entry name" value="Transl_elong_EFG/EF2"/>
</dbReference>
<dbReference type="SUPFAM" id="SSF50447">
    <property type="entry name" value="Translation proteins"/>
    <property type="match status" value="1"/>
</dbReference>
<dbReference type="Gene3D" id="3.30.70.870">
    <property type="entry name" value="Elongation Factor G (Translational Gtpase), domain 3"/>
    <property type="match status" value="1"/>
</dbReference>
<keyword evidence="7" id="KW-0648">Protein biosynthesis</keyword>
<name>A0A7C6Z3S0_9FIRM</name>
<dbReference type="GO" id="GO:0003746">
    <property type="term" value="F:translation elongation factor activity"/>
    <property type="evidence" value="ECO:0007669"/>
    <property type="project" value="UniProtKB-UniRule"/>
</dbReference>
<dbReference type="InterPro" id="IPR005517">
    <property type="entry name" value="Transl_elong_EFG/EF2_IV"/>
</dbReference>
<sequence length="673" mass="74121">MKTYDTMNLRNICLVGHGGAGKTSLAEACLFNSGAITRMGKVPEGNTMSDSLPEEIKHKVSISTSLIPVEWQGCKINILDTPGYSDFFGEVKSALRVVESGVAVLCGVSGLEVQAELILDLMEEQKLPRVIFINKLERENANFEKVLNQLIETFPNMRFAPLTLPIGHEDQFQGVVDIIERKAYIYENNASGKYTVKDVPSDLLADVEHYREILAEAVAEADDDILTKYLDGETLSDDDLRQALKSALEQDLTVPVLAGSAFKNVGIGNLLDFFVQYAPVPQVKEEKSALIFKTLADPYVGKMSFIRVYGGKLQGDSMVYNAQKEKEEKISTPFILRGKNQVPVQIVPAGDIAVVAKLQEAATGDTLCSKDNSVQLEGIDLPVPRLPVAIAPKSKGDEDKLGSALARLAEEDPTMRVEKNVETKELILYGMGEMHVEILMEKLQRKFGVGVEMKIPRVPYRETIKKPVKVEGKHKKQSGGHGQYGHVWISMEPLMDGEFEFAEEVFGGAVPRQYFPAVEKGIREAMVEGVLAGYPVTGFKVTLTDGSYHSVDSSEMAFKLASIIAFRKGAEMAKPTLLEPISEVEIRVPEAYMGDVIGDINGKRGRVLGMEADGKFQVIKAHVPQSEMMRYAIDLKSMTQGRGSFDIRFLKYDEVPTKISEGIISELKAAQGN</sequence>
<dbReference type="Pfam" id="PF14492">
    <property type="entry name" value="EFG_III"/>
    <property type="match status" value="1"/>
</dbReference>
<dbReference type="PROSITE" id="PS51722">
    <property type="entry name" value="G_TR_2"/>
    <property type="match status" value="1"/>
</dbReference>
<dbReference type="PANTHER" id="PTHR43261:SF6">
    <property type="entry name" value="ELONGATION FACTOR G-LIKE PROTEIN"/>
    <property type="match status" value="1"/>
</dbReference>
<dbReference type="Gene3D" id="3.30.70.240">
    <property type="match status" value="1"/>
</dbReference>
<dbReference type="GO" id="GO:0005525">
    <property type="term" value="F:GTP binding"/>
    <property type="evidence" value="ECO:0007669"/>
    <property type="project" value="UniProtKB-UniRule"/>
</dbReference>
<comment type="similarity">
    <text evidence="1">Belongs to the TRAFAC class translation factor GTPase superfamily. Classic translation factor GTPase family. EF-G/EF-2 subfamily.</text>
</comment>
<evidence type="ECO:0000313" key="8">
    <source>
        <dbReference type="Proteomes" id="UP000553059"/>
    </source>
</evidence>
<dbReference type="InterPro" id="IPR000795">
    <property type="entry name" value="T_Tr_GTP-bd_dom"/>
</dbReference>
<dbReference type="CDD" id="cd04088">
    <property type="entry name" value="EFG_mtEFG_II"/>
    <property type="match status" value="1"/>
</dbReference>
<proteinExistence type="inferred from homology"/>
<dbReference type="NCBIfam" id="TIGR00231">
    <property type="entry name" value="small_GTP"/>
    <property type="match status" value="1"/>
</dbReference>
<dbReference type="InterPro" id="IPR047872">
    <property type="entry name" value="EFG_IV"/>
</dbReference>
<dbReference type="CDD" id="cd16262">
    <property type="entry name" value="EFG_III"/>
    <property type="match status" value="1"/>
</dbReference>
<dbReference type="InterPro" id="IPR035647">
    <property type="entry name" value="EFG_III/V"/>
</dbReference>
<dbReference type="Pfam" id="PF03764">
    <property type="entry name" value="EFG_IV"/>
    <property type="match status" value="1"/>
</dbReference>
<dbReference type="InterPro" id="IPR005225">
    <property type="entry name" value="Small_GTP-bd"/>
</dbReference>
<dbReference type="Gene3D" id="2.40.30.10">
    <property type="entry name" value="Translation factors"/>
    <property type="match status" value="1"/>
</dbReference>
<dbReference type="NCBIfam" id="NF009379">
    <property type="entry name" value="PRK12740.1-3"/>
    <property type="match status" value="1"/>
</dbReference>
<dbReference type="InterPro" id="IPR014721">
    <property type="entry name" value="Ribsml_uS5_D2-typ_fold_subgr"/>
</dbReference>
<dbReference type="Pfam" id="PF00679">
    <property type="entry name" value="EFG_C"/>
    <property type="match status" value="1"/>
</dbReference>
<comment type="caution">
    <text evidence="7">The sequence shown here is derived from an EMBL/GenBank/DDBJ whole genome shotgun (WGS) entry which is preliminary data.</text>
</comment>
<dbReference type="InterPro" id="IPR009022">
    <property type="entry name" value="EFG_III"/>
</dbReference>
<dbReference type="NCBIfam" id="TIGR00484">
    <property type="entry name" value="EF-G"/>
    <property type="match status" value="1"/>
</dbReference>
<dbReference type="PRINTS" id="PR00315">
    <property type="entry name" value="ELONGATNFCT"/>
</dbReference>
<feature type="domain" description="Tr-type G" evidence="6">
    <location>
        <begin position="7"/>
        <end position="282"/>
    </location>
</feature>
<dbReference type="SUPFAM" id="SSF54211">
    <property type="entry name" value="Ribosomal protein S5 domain 2-like"/>
    <property type="match status" value="1"/>
</dbReference>
<dbReference type="SMART" id="SM00889">
    <property type="entry name" value="EFG_IV"/>
    <property type="match status" value="1"/>
</dbReference>
<protein>
    <recommendedName>
        <fullName evidence="2 5">Elongation factor G</fullName>
    </recommendedName>
</protein>
<reference evidence="7 8" key="1">
    <citation type="journal article" date="2020" name="Biotechnol. Biofuels">
        <title>New insights from the biogas microbiome by comprehensive genome-resolved metagenomics of nearly 1600 species originating from multiple anaerobic digesters.</title>
        <authorList>
            <person name="Campanaro S."/>
            <person name="Treu L."/>
            <person name="Rodriguez-R L.M."/>
            <person name="Kovalovszki A."/>
            <person name="Ziels R.M."/>
            <person name="Maus I."/>
            <person name="Zhu X."/>
            <person name="Kougias P.G."/>
            <person name="Basile A."/>
            <person name="Luo G."/>
            <person name="Schluter A."/>
            <person name="Konstantinidis K.T."/>
            <person name="Angelidaki I."/>
        </authorList>
    </citation>
    <scope>NUCLEOTIDE SEQUENCE [LARGE SCALE GENOMIC DNA]</scope>
    <source>
        <strain evidence="7">AS05jafATM_4</strain>
    </source>
</reference>
<dbReference type="SMART" id="SM00838">
    <property type="entry name" value="EFG_C"/>
    <property type="match status" value="1"/>
</dbReference>
<dbReference type="InterPro" id="IPR020568">
    <property type="entry name" value="Ribosomal_Su5_D2-typ_SF"/>
</dbReference>